<gene>
    <name evidence="9" type="ORF">GCM10009798_06000</name>
</gene>
<evidence type="ECO:0000313" key="9">
    <source>
        <dbReference type="EMBL" id="GAA1949598.1"/>
    </source>
</evidence>
<dbReference type="EMBL" id="BAAAPB010000001">
    <property type="protein sequence ID" value="GAA1949598.1"/>
    <property type="molecule type" value="Genomic_DNA"/>
</dbReference>
<dbReference type="Gene3D" id="1.10.287.950">
    <property type="entry name" value="Methyl-accepting chemotaxis protein"/>
    <property type="match status" value="1"/>
</dbReference>
<keyword evidence="1 6" id="KW-0812">Transmembrane</keyword>
<comment type="caution">
    <text evidence="9">The sequence shown here is derived from an EMBL/GenBank/DDBJ whole genome shotgun (WGS) entry which is preliminary data.</text>
</comment>
<feature type="domain" description="Methyl-accepting transducer" evidence="7">
    <location>
        <begin position="289"/>
        <end position="518"/>
    </location>
</feature>
<dbReference type="PANTHER" id="PTHR32089">
    <property type="entry name" value="METHYL-ACCEPTING CHEMOTAXIS PROTEIN MCPB"/>
    <property type="match status" value="1"/>
</dbReference>
<keyword evidence="6" id="KW-0472">Membrane</keyword>
<dbReference type="RefSeq" id="WP_344042262.1">
    <property type="nucleotide sequence ID" value="NZ_BAAAPB010000001.1"/>
</dbReference>
<sequence length="555" mass="58481">MQRSTSDSRTGSRRRSFHDLGLRVRIFTIVAVLFLGIAVVTGTAMHGSSTVDRREHDWSYAVAIQQQVERGRYQLLWLANWQNITAWKARTDGGAVAAASDGDNVKNYTDGVKGFQDEILGLKPTDLNTRGKAALADIQSQWQQFIGYNEEIFKLWRAGKLDQGDHVSGGPKWNIFFAIATSLDKLREAVGQETAASKAAIEDTRAATQRTTIIVALLALLLGAFLAWRVSQTLISGLLRVRTGLLEVAAGDLTVRVPVRYRDEAGQMAGALNTAVENMATVVSGIRHTSDTLAASAAEVADSSTLMSAAAEETSAQAQLVAAAAEQVSHNVHTVASGSEEMGASIREIARNATEAARVASEAVVTTERTNGTVAKLGESSTEIGNVIRVITSIAKQTNLLALNATIEAARAGDAGKGFAVVANEVKELAHETARATEDISDRVAAIQVDTTGAVEAIGQISEVIGRINDFQATIASAVEEQTATTNEMNRNVTEAATGSGEIASNISGVALAAGSTSEGVARTQRAAAELGRLSDDLGQLVGRFTVQPAGGAGR</sequence>
<keyword evidence="3 5" id="KW-0807">Transducer</keyword>
<dbReference type="PROSITE" id="PS50885">
    <property type="entry name" value="HAMP"/>
    <property type="match status" value="1"/>
</dbReference>
<organism evidence="9 10">
    <name type="scientific">Nocardioides panacihumi</name>
    <dbReference type="NCBI Taxonomy" id="400774"/>
    <lineage>
        <taxon>Bacteria</taxon>
        <taxon>Bacillati</taxon>
        <taxon>Actinomycetota</taxon>
        <taxon>Actinomycetes</taxon>
        <taxon>Propionibacteriales</taxon>
        <taxon>Nocardioidaceae</taxon>
        <taxon>Nocardioides</taxon>
    </lineage>
</organism>
<proteinExistence type="inferred from homology"/>
<comment type="similarity">
    <text evidence="4">Belongs to the methyl-accepting chemotaxis (MCP) protein family.</text>
</comment>
<evidence type="ECO:0000256" key="6">
    <source>
        <dbReference type="SAM" id="Phobius"/>
    </source>
</evidence>
<dbReference type="PROSITE" id="PS50111">
    <property type="entry name" value="CHEMOTAXIS_TRANSDUC_2"/>
    <property type="match status" value="1"/>
</dbReference>
<evidence type="ECO:0000256" key="3">
    <source>
        <dbReference type="ARBA" id="ARBA00023224"/>
    </source>
</evidence>
<evidence type="ECO:0000256" key="2">
    <source>
        <dbReference type="ARBA" id="ARBA00022989"/>
    </source>
</evidence>
<name>A0ABN2QCF5_9ACTN</name>
<dbReference type="SMART" id="SM00283">
    <property type="entry name" value="MA"/>
    <property type="match status" value="1"/>
</dbReference>
<feature type="transmembrane region" description="Helical" evidence="6">
    <location>
        <begin position="20"/>
        <end position="45"/>
    </location>
</feature>
<dbReference type="Pfam" id="PF00672">
    <property type="entry name" value="HAMP"/>
    <property type="match status" value="1"/>
</dbReference>
<feature type="domain" description="HAMP" evidence="8">
    <location>
        <begin position="232"/>
        <end position="284"/>
    </location>
</feature>
<dbReference type="SUPFAM" id="SSF58104">
    <property type="entry name" value="Methyl-accepting chemotaxis protein (MCP) signaling domain"/>
    <property type="match status" value="1"/>
</dbReference>
<evidence type="ECO:0000259" key="8">
    <source>
        <dbReference type="PROSITE" id="PS50885"/>
    </source>
</evidence>
<protein>
    <submittedName>
        <fullName evidence="9">Methyl-accepting chemotaxis protein</fullName>
    </submittedName>
</protein>
<accession>A0ABN2QCF5</accession>
<evidence type="ECO:0000256" key="4">
    <source>
        <dbReference type="ARBA" id="ARBA00029447"/>
    </source>
</evidence>
<dbReference type="PANTHER" id="PTHR32089:SF112">
    <property type="entry name" value="LYSOZYME-LIKE PROTEIN-RELATED"/>
    <property type="match status" value="1"/>
</dbReference>
<keyword evidence="2 6" id="KW-1133">Transmembrane helix</keyword>
<dbReference type="CDD" id="cd06225">
    <property type="entry name" value="HAMP"/>
    <property type="match status" value="1"/>
</dbReference>
<keyword evidence="10" id="KW-1185">Reference proteome</keyword>
<evidence type="ECO:0000313" key="10">
    <source>
        <dbReference type="Proteomes" id="UP001500571"/>
    </source>
</evidence>
<dbReference type="SMART" id="SM00304">
    <property type="entry name" value="HAMP"/>
    <property type="match status" value="1"/>
</dbReference>
<dbReference type="Proteomes" id="UP001500571">
    <property type="component" value="Unassembled WGS sequence"/>
</dbReference>
<evidence type="ECO:0000256" key="1">
    <source>
        <dbReference type="ARBA" id="ARBA00022692"/>
    </source>
</evidence>
<dbReference type="InterPro" id="IPR003660">
    <property type="entry name" value="HAMP_dom"/>
</dbReference>
<evidence type="ECO:0000256" key="5">
    <source>
        <dbReference type="PROSITE-ProRule" id="PRU00284"/>
    </source>
</evidence>
<reference evidence="9 10" key="1">
    <citation type="journal article" date="2019" name="Int. J. Syst. Evol. Microbiol.">
        <title>The Global Catalogue of Microorganisms (GCM) 10K type strain sequencing project: providing services to taxonomists for standard genome sequencing and annotation.</title>
        <authorList>
            <consortium name="The Broad Institute Genomics Platform"/>
            <consortium name="The Broad Institute Genome Sequencing Center for Infectious Disease"/>
            <person name="Wu L."/>
            <person name="Ma J."/>
        </authorList>
    </citation>
    <scope>NUCLEOTIDE SEQUENCE [LARGE SCALE GENOMIC DNA]</scope>
    <source>
        <strain evidence="9 10">JCM 15309</strain>
    </source>
</reference>
<evidence type="ECO:0000259" key="7">
    <source>
        <dbReference type="PROSITE" id="PS50111"/>
    </source>
</evidence>
<dbReference type="Pfam" id="PF00015">
    <property type="entry name" value="MCPsignal"/>
    <property type="match status" value="1"/>
</dbReference>
<dbReference type="InterPro" id="IPR004089">
    <property type="entry name" value="MCPsignal_dom"/>
</dbReference>